<proteinExistence type="predicted"/>
<sequence length="95" mass="10789">MTRTTPELVPCPSFHTTPVGGHLATAWRATGTIFWRTSDLLGNRVSSLEPSGPKVESLPLGHFGRLEWLKEKNLKHNNSEIKRKHKSDITKFKRK</sequence>
<name>A0A4Y2JPI0_ARAVE</name>
<gene>
    <name evidence="1" type="ORF">AVEN_213762_1</name>
</gene>
<accession>A0A4Y2JPI0</accession>
<protein>
    <submittedName>
        <fullName evidence="1">Uncharacterized protein</fullName>
    </submittedName>
</protein>
<keyword evidence="2" id="KW-1185">Reference proteome</keyword>
<comment type="caution">
    <text evidence="1">The sequence shown here is derived from an EMBL/GenBank/DDBJ whole genome shotgun (WGS) entry which is preliminary data.</text>
</comment>
<dbReference type="AlphaFoldDB" id="A0A4Y2JPI0"/>
<dbReference type="EMBL" id="BGPR01111152">
    <property type="protein sequence ID" value="GBM91242.1"/>
    <property type="molecule type" value="Genomic_DNA"/>
</dbReference>
<dbReference type="Proteomes" id="UP000499080">
    <property type="component" value="Unassembled WGS sequence"/>
</dbReference>
<organism evidence="1 2">
    <name type="scientific">Araneus ventricosus</name>
    <name type="common">Orbweaver spider</name>
    <name type="synonym">Epeira ventricosa</name>
    <dbReference type="NCBI Taxonomy" id="182803"/>
    <lineage>
        <taxon>Eukaryota</taxon>
        <taxon>Metazoa</taxon>
        <taxon>Ecdysozoa</taxon>
        <taxon>Arthropoda</taxon>
        <taxon>Chelicerata</taxon>
        <taxon>Arachnida</taxon>
        <taxon>Araneae</taxon>
        <taxon>Araneomorphae</taxon>
        <taxon>Entelegynae</taxon>
        <taxon>Araneoidea</taxon>
        <taxon>Araneidae</taxon>
        <taxon>Araneus</taxon>
    </lineage>
</organism>
<reference evidence="1 2" key="1">
    <citation type="journal article" date="2019" name="Sci. Rep.">
        <title>Orb-weaving spider Araneus ventricosus genome elucidates the spidroin gene catalogue.</title>
        <authorList>
            <person name="Kono N."/>
            <person name="Nakamura H."/>
            <person name="Ohtoshi R."/>
            <person name="Moran D.A.P."/>
            <person name="Shinohara A."/>
            <person name="Yoshida Y."/>
            <person name="Fujiwara M."/>
            <person name="Mori M."/>
            <person name="Tomita M."/>
            <person name="Arakawa K."/>
        </authorList>
    </citation>
    <scope>NUCLEOTIDE SEQUENCE [LARGE SCALE GENOMIC DNA]</scope>
</reference>
<evidence type="ECO:0000313" key="1">
    <source>
        <dbReference type="EMBL" id="GBM91242.1"/>
    </source>
</evidence>
<evidence type="ECO:0000313" key="2">
    <source>
        <dbReference type="Proteomes" id="UP000499080"/>
    </source>
</evidence>